<proteinExistence type="predicted"/>
<comment type="caution">
    <text evidence="1">The sequence shown here is derived from an EMBL/GenBank/DDBJ whole genome shotgun (WGS) entry which is preliminary data.</text>
</comment>
<dbReference type="AlphaFoldDB" id="A0AAX6H574"/>
<name>A0AAX6H574_IRIPA</name>
<accession>A0AAX6H574</accession>
<sequence length="98" mass="10267">MVYGLAGMSGVVGLDGVASRRWVITEVVVAIISGRGGQERSVSAEAGGRRWPLGGERSVFRAVAVVTVAQWAAAGRGQGKNRIRFALGLSDRNLCVVL</sequence>
<protein>
    <submittedName>
        <fullName evidence="1">Leucine-rich repeat extensin-like protein 7</fullName>
    </submittedName>
</protein>
<dbReference type="Proteomes" id="UP001140949">
    <property type="component" value="Unassembled WGS sequence"/>
</dbReference>
<keyword evidence="2" id="KW-1185">Reference proteome</keyword>
<evidence type="ECO:0000313" key="1">
    <source>
        <dbReference type="EMBL" id="KAJ6835605.1"/>
    </source>
</evidence>
<gene>
    <name evidence="1" type="ORF">M6B38_331510</name>
</gene>
<organism evidence="1 2">
    <name type="scientific">Iris pallida</name>
    <name type="common">Sweet iris</name>
    <dbReference type="NCBI Taxonomy" id="29817"/>
    <lineage>
        <taxon>Eukaryota</taxon>
        <taxon>Viridiplantae</taxon>
        <taxon>Streptophyta</taxon>
        <taxon>Embryophyta</taxon>
        <taxon>Tracheophyta</taxon>
        <taxon>Spermatophyta</taxon>
        <taxon>Magnoliopsida</taxon>
        <taxon>Liliopsida</taxon>
        <taxon>Asparagales</taxon>
        <taxon>Iridaceae</taxon>
        <taxon>Iridoideae</taxon>
        <taxon>Irideae</taxon>
        <taxon>Iris</taxon>
    </lineage>
</organism>
<dbReference type="EMBL" id="JANAVB010013394">
    <property type="protein sequence ID" value="KAJ6835605.1"/>
    <property type="molecule type" value="Genomic_DNA"/>
</dbReference>
<reference evidence="1" key="1">
    <citation type="journal article" date="2023" name="GigaByte">
        <title>Genome assembly of the bearded iris, Iris pallida Lam.</title>
        <authorList>
            <person name="Bruccoleri R.E."/>
            <person name="Oakeley E.J."/>
            <person name="Faust A.M.E."/>
            <person name="Altorfer M."/>
            <person name="Dessus-Babus S."/>
            <person name="Burckhardt D."/>
            <person name="Oertli M."/>
            <person name="Naumann U."/>
            <person name="Petersen F."/>
            <person name="Wong J."/>
        </authorList>
    </citation>
    <scope>NUCLEOTIDE SEQUENCE</scope>
    <source>
        <strain evidence="1">GSM-AAB239-AS_SAM_17_03QT</strain>
    </source>
</reference>
<evidence type="ECO:0000313" key="2">
    <source>
        <dbReference type="Proteomes" id="UP001140949"/>
    </source>
</evidence>
<reference evidence="1" key="2">
    <citation type="submission" date="2023-04" db="EMBL/GenBank/DDBJ databases">
        <authorList>
            <person name="Bruccoleri R.E."/>
            <person name="Oakeley E.J."/>
            <person name="Faust A.-M."/>
            <person name="Dessus-Babus S."/>
            <person name="Altorfer M."/>
            <person name="Burckhardt D."/>
            <person name="Oertli M."/>
            <person name="Naumann U."/>
            <person name="Petersen F."/>
            <person name="Wong J."/>
        </authorList>
    </citation>
    <scope>NUCLEOTIDE SEQUENCE</scope>
    <source>
        <strain evidence="1">GSM-AAB239-AS_SAM_17_03QT</strain>
        <tissue evidence="1">Leaf</tissue>
    </source>
</reference>